<name>A0A1F7JBT6_9BACT</name>
<feature type="transmembrane region" description="Helical" evidence="1">
    <location>
        <begin position="282"/>
        <end position="299"/>
    </location>
</feature>
<evidence type="ECO:0000313" key="3">
    <source>
        <dbReference type="Proteomes" id="UP000178857"/>
    </source>
</evidence>
<feature type="transmembrane region" description="Helical" evidence="1">
    <location>
        <begin position="308"/>
        <end position="329"/>
    </location>
</feature>
<feature type="transmembrane region" description="Helical" evidence="1">
    <location>
        <begin position="7"/>
        <end position="25"/>
    </location>
</feature>
<protein>
    <recommendedName>
        <fullName evidence="4">Glycosyltransferase RgtA/B/C/D-like domain-containing protein</fullName>
    </recommendedName>
</protein>
<evidence type="ECO:0000313" key="2">
    <source>
        <dbReference type="EMBL" id="OGK53094.1"/>
    </source>
</evidence>
<feature type="transmembrane region" description="Helical" evidence="1">
    <location>
        <begin position="335"/>
        <end position="354"/>
    </location>
</feature>
<organism evidence="2 3">
    <name type="scientific">Candidatus Roizmanbacteria bacterium RIFCSPLOWO2_01_FULL_44_13</name>
    <dbReference type="NCBI Taxonomy" id="1802069"/>
    <lineage>
        <taxon>Bacteria</taxon>
        <taxon>Candidatus Roizmaniibacteriota</taxon>
    </lineage>
</organism>
<feature type="transmembrane region" description="Helical" evidence="1">
    <location>
        <begin position="169"/>
        <end position="200"/>
    </location>
</feature>
<dbReference type="EMBL" id="MGAT01000006">
    <property type="protein sequence ID" value="OGK53094.1"/>
    <property type="molecule type" value="Genomic_DNA"/>
</dbReference>
<keyword evidence="1" id="KW-0812">Transmembrane</keyword>
<reference evidence="2 3" key="1">
    <citation type="journal article" date="2016" name="Nat. Commun.">
        <title>Thousands of microbial genomes shed light on interconnected biogeochemical processes in an aquifer system.</title>
        <authorList>
            <person name="Anantharaman K."/>
            <person name="Brown C.T."/>
            <person name="Hug L.A."/>
            <person name="Sharon I."/>
            <person name="Castelle C.J."/>
            <person name="Probst A.J."/>
            <person name="Thomas B.C."/>
            <person name="Singh A."/>
            <person name="Wilkins M.J."/>
            <person name="Karaoz U."/>
            <person name="Brodie E.L."/>
            <person name="Williams K.H."/>
            <person name="Hubbard S.S."/>
            <person name="Banfield J.F."/>
        </authorList>
    </citation>
    <scope>NUCLEOTIDE SEQUENCE [LARGE SCALE GENOMIC DNA]</scope>
</reference>
<dbReference type="AlphaFoldDB" id="A0A1F7JBT6"/>
<sequence length="501" mass="58144">MKLVRAFLLPAVFLVVIAIFFYFRVTPIINQTFPYTYDQGRDFLKAESIVRDHDLTLLGPTTGITGLYHGAWWYYFLSIPYILFNGAPQGFAIFIMITVFASSLLFSLFLKKTFHAIVGLTFFLLVAGSSYFILLSTFAISSVFTFPFILMFLYSLYRFLETKKPLFSFLVFFSLANIFEAEVPTGLFTISAFIAAAILMRQAISFFSPRKTFIYSLSGLIIPFLPRIASEVKNGLPQIKTLLAFIRNPQVSSAKSFINVLLERLQIFKFYFENLFPINNPLLIYGLLIVAIIGLVFGFKKLNHVNRFFTLFVALIVFFLFIFSCLYKNNFWANYYEGLSFYFAVLLSIGFYLYLKFKNKFLKAIPLTVFVFFLLVNFYNLKNDLTNKKPIPDTGLRGHVRVVDYLAGLNKDKDFCVRVYTPPVIPHTYNYVFSYYMKTGKTKNVGPSYVDNRCFYIIERDDYQFRIDQFRKDHIPANARLINSRTITDNVEVELWEMPSE</sequence>
<keyword evidence="1" id="KW-1133">Transmembrane helix</keyword>
<feature type="transmembrane region" description="Helical" evidence="1">
    <location>
        <begin position="66"/>
        <end position="84"/>
    </location>
</feature>
<accession>A0A1F7JBT6</accession>
<feature type="transmembrane region" description="Helical" evidence="1">
    <location>
        <begin position="139"/>
        <end position="157"/>
    </location>
</feature>
<feature type="transmembrane region" description="Helical" evidence="1">
    <location>
        <begin position="361"/>
        <end position="379"/>
    </location>
</feature>
<evidence type="ECO:0008006" key="4">
    <source>
        <dbReference type="Google" id="ProtNLM"/>
    </source>
</evidence>
<dbReference type="STRING" id="1802069.A2970_00510"/>
<feature type="transmembrane region" description="Helical" evidence="1">
    <location>
        <begin position="116"/>
        <end position="134"/>
    </location>
</feature>
<proteinExistence type="predicted"/>
<evidence type="ECO:0000256" key="1">
    <source>
        <dbReference type="SAM" id="Phobius"/>
    </source>
</evidence>
<gene>
    <name evidence="2" type="ORF">A2970_00510</name>
</gene>
<comment type="caution">
    <text evidence="2">The sequence shown here is derived from an EMBL/GenBank/DDBJ whole genome shotgun (WGS) entry which is preliminary data.</text>
</comment>
<dbReference type="Proteomes" id="UP000178857">
    <property type="component" value="Unassembled WGS sequence"/>
</dbReference>
<feature type="transmembrane region" description="Helical" evidence="1">
    <location>
        <begin position="91"/>
        <end position="110"/>
    </location>
</feature>
<keyword evidence="1" id="KW-0472">Membrane</keyword>